<dbReference type="PROSITE" id="PS00107">
    <property type="entry name" value="PROTEIN_KINASE_ATP"/>
    <property type="match status" value="1"/>
</dbReference>
<keyword evidence="4 5" id="KW-0067">ATP-binding</keyword>
<accession>A0ABX8BM00</accession>
<proteinExistence type="predicted"/>
<dbReference type="PROSITE" id="PS00108">
    <property type="entry name" value="PROTEIN_KINASE_ST"/>
    <property type="match status" value="1"/>
</dbReference>
<dbReference type="RefSeq" id="WP_220564339.1">
    <property type="nucleotide sequence ID" value="NZ_CP074133.1"/>
</dbReference>
<dbReference type="GO" id="GO:0016301">
    <property type="term" value="F:kinase activity"/>
    <property type="evidence" value="ECO:0007669"/>
    <property type="project" value="UniProtKB-KW"/>
</dbReference>
<feature type="binding site" evidence="5">
    <location>
        <position position="43"/>
    </location>
    <ligand>
        <name>ATP</name>
        <dbReference type="ChEBI" id="CHEBI:30616"/>
    </ligand>
</feature>
<dbReference type="InterPro" id="IPR015943">
    <property type="entry name" value="WD40/YVTN_repeat-like_dom_sf"/>
</dbReference>
<dbReference type="SUPFAM" id="SSF50998">
    <property type="entry name" value="Quinoprotein alcohol dehydrogenase-like"/>
    <property type="match status" value="1"/>
</dbReference>
<dbReference type="PROSITE" id="PS50011">
    <property type="entry name" value="PROTEIN_KINASE_DOM"/>
    <property type="match status" value="1"/>
</dbReference>
<dbReference type="InterPro" id="IPR000719">
    <property type="entry name" value="Prot_kinase_dom"/>
</dbReference>
<dbReference type="InterPro" id="IPR011009">
    <property type="entry name" value="Kinase-like_dom_sf"/>
</dbReference>
<dbReference type="SUPFAM" id="SSF56112">
    <property type="entry name" value="Protein kinase-like (PK-like)"/>
    <property type="match status" value="1"/>
</dbReference>
<evidence type="ECO:0000313" key="8">
    <source>
        <dbReference type="EMBL" id="QUX23111.1"/>
    </source>
</evidence>
<feature type="compositionally biased region" description="Low complexity" evidence="6">
    <location>
        <begin position="379"/>
        <end position="406"/>
    </location>
</feature>
<dbReference type="Gene3D" id="2.130.10.10">
    <property type="entry name" value="YVTN repeat-like/Quinoprotein amine dehydrogenase"/>
    <property type="match status" value="2"/>
</dbReference>
<feature type="compositionally biased region" description="Basic and acidic residues" evidence="6">
    <location>
        <begin position="285"/>
        <end position="303"/>
    </location>
</feature>
<dbReference type="Gene3D" id="1.10.510.10">
    <property type="entry name" value="Transferase(Phosphotransferase) domain 1"/>
    <property type="match status" value="1"/>
</dbReference>
<evidence type="ECO:0000259" key="7">
    <source>
        <dbReference type="PROSITE" id="PS50011"/>
    </source>
</evidence>
<keyword evidence="2 5" id="KW-0547">Nucleotide-binding</keyword>
<evidence type="ECO:0000256" key="1">
    <source>
        <dbReference type="ARBA" id="ARBA00022679"/>
    </source>
</evidence>
<evidence type="ECO:0000313" key="9">
    <source>
        <dbReference type="Proteomes" id="UP000676079"/>
    </source>
</evidence>
<dbReference type="Gene3D" id="3.30.200.20">
    <property type="entry name" value="Phosphorylase Kinase, domain 1"/>
    <property type="match status" value="1"/>
</dbReference>
<dbReference type="InterPro" id="IPR008271">
    <property type="entry name" value="Ser/Thr_kinase_AS"/>
</dbReference>
<feature type="region of interest" description="Disordered" evidence="6">
    <location>
        <begin position="281"/>
        <end position="345"/>
    </location>
</feature>
<feature type="compositionally biased region" description="Gly residues" evidence="6">
    <location>
        <begin position="329"/>
        <end position="338"/>
    </location>
</feature>
<reference evidence="8 9" key="1">
    <citation type="submission" date="2021-05" db="EMBL/GenBank/DDBJ databases">
        <title>Direct Submission.</title>
        <authorList>
            <person name="Li K."/>
            <person name="Gao J."/>
        </authorList>
    </citation>
    <scope>NUCLEOTIDE SEQUENCE [LARGE SCALE GENOMIC DNA]</scope>
    <source>
        <strain evidence="8 9">Mg02</strain>
    </source>
</reference>
<keyword evidence="3 8" id="KW-0418">Kinase</keyword>
<dbReference type="InterPro" id="IPR011047">
    <property type="entry name" value="Quinoprotein_ADH-like_sf"/>
</dbReference>
<keyword evidence="1" id="KW-0808">Transferase</keyword>
<feature type="region of interest" description="Disordered" evidence="6">
    <location>
        <begin position="371"/>
        <end position="406"/>
    </location>
</feature>
<dbReference type="PANTHER" id="PTHR43289:SF34">
    <property type="entry name" value="SERINE_THREONINE-PROTEIN KINASE YBDM-RELATED"/>
    <property type="match status" value="1"/>
</dbReference>
<evidence type="ECO:0000256" key="5">
    <source>
        <dbReference type="PROSITE-ProRule" id="PRU10141"/>
    </source>
</evidence>
<evidence type="ECO:0000256" key="6">
    <source>
        <dbReference type="SAM" id="MobiDB-lite"/>
    </source>
</evidence>
<dbReference type="SMART" id="SM00220">
    <property type="entry name" value="S_TKc"/>
    <property type="match status" value="1"/>
</dbReference>
<organism evidence="8 9">
    <name type="scientific">Nocardiopsis changdeensis</name>
    <dbReference type="NCBI Taxonomy" id="2831969"/>
    <lineage>
        <taxon>Bacteria</taxon>
        <taxon>Bacillati</taxon>
        <taxon>Actinomycetota</taxon>
        <taxon>Actinomycetes</taxon>
        <taxon>Streptosporangiales</taxon>
        <taxon>Nocardiopsidaceae</taxon>
        <taxon>Nocardiopsis</taxon>
    </lineage>
</organism>
<gene>
    <name evidence="8" type="ORF">KGD84_01520</name>
</gene>
<dbReference type="Proteomes" id="UP000676079">
    <property type="component" value="Chromosome"/>
</dbReference>
<dbReference type="Pfam" id="PF00069">
    <property type="entry name" value="Pkinase"/>
    <property type="match status" value="1"/>
</dbReference>
<dbReference type="EMBL" id="CP074133">
    <property type="protein sequence ID" value="QUX23111.1"/>
    <property type="molecule type" value="Genomic_DNA"/>
</dbReference>
<name>A0ABX8BM00_9ACTN</name>
<protein>
    <submittedName>
        <fullName evidence="8">Protein kinase</fullName>
    </submittedName>
</protein>
<dbReference type="CDD" id="cd14014">
    <property type="entry name" value="STKc_PknB_like"/>
    <property type="match status" value="1"/>
</dbReference>
<evidence type="ECO:0000256" key="4">
    <source>
        <dbReference type="ARBA" id="ARBA00022840"/>
    </source>
</evidence>
<feature type="compositionally biased region" description="Low complexity" evidence="6">
    <location>
        <begin position="314"/>
        <end position="328"/>
    </location>
</feature>
<keyword evidence="9" id="KW-1185">Reference proteome</keyword>
<feature type="domain" description="Protein kinase" evidence="7">
    <location>
        <begin position="15"/>
        <end position="277"/>
    </location>
</feature>
<dbReference type="InterPro" id="IPR017441">
    <property type="entry name" value="Protein_kinase_ATP_BS"/>
</dbReference>
<evidence type="ECO:0000256" key="2">
    <source>
        <dbReference type="ARBA" id="ARBA00022741"/>
    </source>
</evidence>
<evidence type="ECO:0000256" key="3">
    <source>
        <dbReference type="ARBA" id="ARBA00022777"/>
    </source>
</evidence>
<sequence>MRPLSPDDPQRIGPHRLLARLGEGGMGRVYLARTPDGHLSALKVVREELAHDLLFRKRFSREVRTAGRVRGPFTPAVVDADTETDVPWMATEYVPGPTLKEAVLSGAPFPPESLLVLTLGLARALGTIHEAGLMHRDLKPSNVLLSPRGPQVIDFGIARAVEGTVLTRTGQTFGTPAYTSPEQVVGEGVSPKSDVFSLAGTVLFAASGEPPFGGGPVGGVLRRVMTGVPNLAAAPEGPLRDMLARCLAKDPDARPEAADILAGLVALPLPSAEHGWLPSPVTEQIDLRRDRTRSVEEAERTTEEMAPPPPSVPGPEAVVPGPEAVVPGAGTGSPSGPGGRDRTRRRRITAVSAAAAAAVLLGGTALALTLPERGSPAGEPGADPSATAAADPSGSPSAEPPEGGESPLAGWIYDMVFSEDGDTLYVFGISGVSVWDWRGQELVRTLDSPAPEAADLRPDGLTAVGYGLNDEYVMLWDAETGEELTRIGYDNQGRGFYDMPAFTADGSRVAVLAAEGGNPDNDRLIQIWDVETGDPGDLEIPVDGALSELEFAVGDAYLVGLVTDWGDDPSDVTVWDAETGEVVHTLPGEQGVIGYAALSPDGRTMAVHNREGEVRTVDIATGEVLRTMDAPSEAHDSVTGLGYSHDGGLLYGAAFGWAEDRGSVWDAATGELVRDADVSVYAPLAAHPDGEHLAVVADGGGRILILDGDYATVAELT</sequence>
<dbReference type="PANTHER" id="PTHR43289">
    <property type="entry name" value="MITOGEN-ACTIVATED PROTEIN KINASE KINASE KINASE 20-RELATED"/>
    <property type="match status" value="1"/>
</dbReference>